<evidence type="ECO:0000256" key="10">
    <source>
        <dbReference type="ARBA" id="ARBA00023157"/>
    </source>
</evidence>
<feature type="disulfide bond" evidence="14">
    <location>
        <begin position="458"/>
        <end position="467"/>
    </location>
</feature>
<dbReference type="InterPro" id="IPR002049">
    <property type="entry name" value="LE_dom"/>
</dbReference>
<feature type="domain" description="Laminin EGF-like" evidence="17">
    <location>
        <begin position="913"/>
        <end position="960"/>
    </location>
</feature>
<dbReference type="PANTHER" id="PTHR10574">
    <property type="entry name" value="NETRIN/LAMININ-RELATED"/>
    <property type="match status" value="1"/>
</dbReference>
<dbReference type="FunFam" id="2.10.25.10:FF:000758">
    <property type="entry name" value="Laminin subunit gamma 1"/>
    <property type="match status" value="1"/>
</dbReference>
<dbReference type="PROSITE" id="PS51117">
    <property type="entry name" value="LAMININ_NTER"/>
    <property type="match status" value="1"/>
</dbReference>
<reference evidence="19" key="3">
    <citation type="submission" date="2025-09" db="UniProtKB">
        <authorList>
            <consortium name="Ensembl"/>
        </authorList>
    </citation>
    <scope>IDENTIFICATION</scope>
</reference>
<keyword evidence="5 16" id="KW-0732">Signal</keyword>
<dbReference type="PROSITE" id="PS01248">
    <property type="entry name" value="EGF_LAM_1"/>
    <property type="match status" value="5"/>
</dbReference>
<keyword evidence="9 15" id="KW-0175">Coiled coil</keyword>
<accession>A0A8B9TUC6</accession>
<dbReference type="GO" id="GO:0007155">
    <property type="term" value="P:cell adhesion"/>
    <property type="evidence" value="ECO:0007669"/>
    <property type="project" value="UniProtKB-KW"/>
</dbReference>
<dbReference type="InterPro" id="IPR008211">
    <property type="entry name" value="Laminin_N"/>
</dbReference>
<dbReference type="SMART" id="SM00181">
    <property type="entry name" value="EGF"/>
    <property type="match status" value="7"/>
</dbReference>
<evidence type="ECO:0000256" key="5">
    <source>
        <dbReference type="ARBA" id="ARBA00022729"/>
    </source>
</evidence>
<dbReference type="Ensembl" id="ENSAPLT00020027330.1">
    <property type="protein sequence ID" value="ENSAPLP00020025341.1"/>
    <property type="gene ID" value="ENSAPLG00020017436.1"/>
</dbReference>
<feature type="disulfide bond" evidence="14">
    <location>
        <begin position="865"/>
        <end position="877"/>
    </location>
</feature>
<evidence type="ECO:0000256" key="2">
    <source>
        <dbReference type="ARBA" id="ARBA00004302"/>
    </source>
</evidence>
<keyword evidence="3" id="KW-0964">Secreted</keyword>
<feature type="disulfide bond" evidence="14">
    <location>
        <begin position="411"/>
        <end position="420"/>
    </location>
</feature>
<dbReference type="PRINTS" id="PR00011">
    <property type="entry name" value="EGFLAMININ"/>
</dbReference>
<feature type="domain" description="Laminin EGF-like" evidence="17">
    <location>
        <begin position="391"/>
        <end position="437"/>
    </location>
</feature>
<dbReference type="GO" id="GO:0009888">
    <property type="term" value="P:tissue development"/>
    <property type="evidence" value="ECO:0007669"/>
    <property type="project" value="TreeGrafter"/>
</dbReference>
<feature type="domain" description="Laminin EGF-like" evidence="17">
    <location>
        <begin position="758"/>
        <end position="813"/>
    </location>
</feature>
<comment type="subcellular location">
    <subcellularLocation>
        <location evidence="2">Secreted</location>
        <location evidence="2">Extracellular space</location>
        <location evidence="2">Extracellular matrix</location>
        <location evidence="2">Basement membrane</location>
    </subcellularLocation>
</comment>
<feature type="disulfide bond" evidence="14">
    <location>
        <begin position="782"/>
        <end position="791"/>
    </location>
</feature>
<organism evidence="19 20">
    <name type="scientific">Anas platyrhynchos</name>
    <name type="common">Mallard</name>
    <name type="synonym">Anas boschas</name>
    <dbReference type="NCBI Taxonomy" id="8839"/>
    <lineage>
        <taxon>Eukaryota</taxon>
        <taxon>Metazoa</taxon>
        <taxon>Chordata</taxon>
        <taxon>Craniata</taxon>
        <taxon>Vertebrata</taxon>
        <taxon>Euteleostomi</taxon>
        <taxon>Archelosauria</taxon>
        <taxon>Archosauria</taxon>
        <taxon>Dinosauria</taxon>
        <taxon>Saurischia</taxon>
        <taxon>Theropoda</taxon>
        <taxon>Coelurosauria</taxon>
        <taxon>Aves</taxon>
        <taxon>Neognathae</taxon>
        <taxon>Galloanserae</taxon>
        <taxon>Anseriformes</taxon>
        <taxon>Anatidae</taxon>
        <taxon>Anatinae</taxon>
        <taxon>Anas</taxon>
    </lineage>
</organism>
<dbReference type="GO" id="GO:0009887">
    <property type="term" value="P:animal organ morphogenesis"/>
    <property type="evidence" value="ECO:0007669"/>
    <property type="project" value="TreeGrafter"/>
</dbReference>
<evidence type="ECO:0000256" key="8">
    <source>
        <dbReference type="ARBA" id="ARBA00022889"/>
    </source>
</evidence>
<comment type="function">
    <text evidence="1">Binding to cells via a high affinity receptor, laminin is thought to mediate the attachment, migration and organization of cells into tissues during embryonic development by interacting with other extracellular matrix components.</text>
</comment>
<feature type="disulfide bond" evidence="14">
    <location>
        <begin position="391"/>
        <end position="403"/>
    </location>
</feature>
<feature type="domain" description="Laminin EGF-like" evidence="17">
    <location>
        <begin position="814"/>
        <end position="864"/>
    </location>
</feature>
<dbReference type="Pfam" id="PF00053">
    <property type="entry name" value="EGF_laminin"/>
    <property type="match status" value="8"/>
</dbReference>
<keyword evidence="11" id="KW-0325">Glycoprotein</keyword>
<evidence type="ECO:0000313" key="19">
    <source>
        <dbReference type="Ensembl" id="ENSAPLP00020025341.1"/>
    </source>
</evidence>
<feature type="domain" description="Laminin N-terminal" evidence="18">
    <location>
        <begin position="39"/>
        <end position="278"/>
    </location>
</feature>
<evidence type="ECO:0000256" key="9">
    <source>
        <dbReference type="ARBA" id="ARBA00023054"/>
    </source>
</evidence>
<feature type="domain" description="Laminin EGF-like" evidence="17">
    <location>
        <begin position="654"/>
        <end position="702"/>
    </location>
</feature>
<feature type="chain" id="PRO_5034099279" evidence="16">
    <location>
        <begin position="28"/>
        <end position="1255"/>
    </location>
</feature>
<feature type="domain" description="Laminin EGF-like" evidence="17">
    <location>
        <begin position="335"/>
        <end position="390"/>
    </location>
</feature>
<dbReference type="FunFam" id="2.10.25.10:FF:000067">
    <property type="entry name" value="Laminin subunit gamma 1"/>
    <property type="match status" value="2"/>
</dbReference>
<evidence type="ECO:0000259" key="18">
    <source>
        <dbReference type="PROSITE" id="PS51117"/>
    </source>
</evidence>
<dbReference type="InterPro" id="IPR000742">
    <property type="entry name" value="EGF"/>
</dbReference>
<feature type="disulfide bond" evidence="14">
    <location>
        <begin position="672"/>
        <end position="681"/>
    </location>
</feature>
<reference evidence="19" key="1">
    <citation type="submission" date="2019-08" db="EMBL/GenBank/DDBJ databases">
        <title>Three high-quality genomes provides insights into domestication of ducks.</title>
        <authorList>
            <person name="Hou Z.C."/>
            <person name="Zhu F."/>
            <person name="Yin Z.T."/>
            <person name="Zhang F."/>
        </authorList>
    </citation>
    <scope>NUCLEOTIDE SEQUENCE [LARGE SCALE GENOMIC DNA]</scope>
</reference>
<dbReference type="InterPro" id="IPR050440">
    <property type="entry name" value="Laminin/Netrin_ECM"/>
</dbReference>
<evidence type="ECO:0000256" key="6">
    <source>
        <dbReference type="ARBA" id="ARBA00022737"/>
    </source>
</evidence>
<comment type="caution">
    <text evidence="14">Lacks conserved residue(s) required for the propagation of feature annotation.</text>
</comment>
<dbReference type="Pfam" id="PF24973">
    <property type="entry name" value="EGF_LMN_ATRN"/>
    <property type="match status" value="3"/>
</dbReference>
<dbReference type="FunFam" id="2.60.120.260:FF:000018">
    <property type="entry name" value="Laminin subunit gamma 1"/>
    <property type="match status" value="1"/>
</dbReference>
<sequence length="1255" mass="136573">MRGGGRRALPLVLAALAALALPRGCGAAMDECAEERSGRPQRCMPEFVNAAFNATVVATNTCGSPAEEYCVQTGVTGVTQSCHLCDAAQPHLRHGAAFLTDYNSQADTTWWQSQSMLAGVQHPAAVNLTLHLGKAFDITYVRLKFHTSRPESFAIYKRTREDGPWVPYQYYSGSCESTYNKVNRGFIRTGEDEQQALCTDEFSDISPLTGGNVAFSTLEGRPSAYNFDNSPVLQEWVTATDIRVSLNRLNTFGDEVFNDPKVLKSYYYAISDFAVGGRCKCNGHASECVRNELGKLVCNCKHNTFGVDCEKCLPFFNDRPWRRATAESANECLPCDCNGRSQECYFDPELYRSTGHGGHCVGCQDNTDGAHCERCRDSFYRLGSEEGCLPCNCNPVGSLSTQCDSYGQCSCKPGVMGDKCDRCQPGFHSLSEAGCRPCSCNSAGSTGECNVETGRCTCKDNVEGFHCERCKPGFFHLDPSNPRGCTPCFCFGHSSVCTNAVGYSIYSITSSFQFGKIESVFVSQFLGNQVLSYGQNLTFSFRVDRRDTRLSAEDLVLEGAGLRVSVPLIAQGNSYPSESPLTYTFSISPLWFPGAGHLDDVTITSALPGPGVPAAWVESCSCPAGYEGQFCERCSSGYRRETPGLGPYSPCVPCTCNGHSETCDPETGVCNCRDNTAGSHCEKCSDGYYGDATAGTASDCQPCPCPGGSSCAIVPRTREVVCTSCQAGTTGKRCELCDDAYFGDPLGENGAVRPCRLCQCNDNIDPNAVGNCNRHTGECLKCIYNTAGFYCDRCKDGFFGNPLAPNPADKCRACHCNPYGTVNQQTSCNQVTGQCECLSHVTERDCSACEPGFFNLQSGRGCERCDCHALGSTNGQCDIRTGQCECQPGVTGQRCDRCEANHFGFGPEGCKPCDCDPEGSRSLQCREDGRCECKEGFVGTRCDQCEENYFYNRSWPGCQECPACYRLVKDKCELQVCAPPDPSLLFFLLISRRQSQGSLVREASQSSSGADDENLFCPFLDFDKRVNDNKTAAEEALKKIPAITRTIAEANNKTRQAEMALGNAAADAREAKAKADDAEKIASSVQKVSPLEFWSQPSRGIGVYLHKLCSRMFGAFTACFHPLPMLAVECYGQSDGDLGSLVQSRGSAVCKHPKAVLQNLFNGLFPSGFSGQLETVDLNKLNEIEGTLNSAKDQMRSNDLDQKVSLLEREARKQDDAIQAYNRDIEEILKDISNLEDIKKTLPSGCFNTPSIEKP</sequence>
<dbReference type="Pfam" id="PF00055">
    <property type="entry name" value="Laminin_N"/>
    <property type="match status" value="1"/>
</dbReference>
<comment type="subunit">
    <text evidence="13">Laminin is a complex glycoprotein, consisting of three different polypeptide chains (alpha, beta, gamma), which are bound to each other by disulfide bonds into a cross-shaped molecule comprising one long and three short arms with globules at each end.</text>
</comment>
<evidence type="ECO:0000256" key="12">
    <source>
        <dbReference type="ARBA" id="ARBA00023292"/>
    </source>
</evidence>
<dbReference type="FunFam" id="2.10.25.10:FF:000769">
    <property type="entry name" value="Laminin subunit gamma-1"/>
    <property type="match status" value="1"/>
</dbReference>
<evidence type="ECO:0000256" key="13">
    <source>
        <dbReference type="ARBA" id="ARBA00065619"/>
    </source>
</evidence>
<evidence type="ECO:0000256" key="4">
    <source>
        <dbReference type="ARBA" id="ARBA00022530"/>
    </source>
</evidence>
<dbReference type="InterPro" id="IPR000034">
    <property type="entry name" value="Laminin_IV"/>
</dbReference>
<proteinExistence type="predicted"/>
<dbReference type="FunFam" id="2.10.25.10:FF:000174">
    <property type="entry name" value="Laminin subunit gamma-1"/>
    <property type="match status" value="1"/>
</dbReference>
<dbReference type="FunFam" id="2.10.25.10:FF:000105">
    <property type="entry name" value="laminin subunit gamma-1"/>
    <property type="match status" value="1"/>
</dbReference>
<feature type="disulfide bond" evidence="14">
    <location>
        <begin position="933"/>
        <end position="942"/>
    </location>
</feature>
<keyword evidence="12 14" id="KW-0424">Laminin EGF-like domain</keyword>
<evidence type="ECO:0000256" key="15">
    <source>
        <dbReference type="SAM" id="Coils"/>
    </source>
</evidence>
<keyword evidence="8" id="KW-0130">Cell adhesion</keyword>
<evidence type="ECO:0000256" key="16">
    <source>
        <dbReference type="SAM" id="SignalP"/>
    </source>
</evidence>
<evidence type="ECO:0000256" key="11">
    <source>
        <dbReference type="ARBA" id="ARBA00023180"/>
    </source>
</evidence>
<feature type="coiled-coil region" evidence="15">
    <location>
        <begin position="1204"/>
        <end position="1238"/>
    </location>
</feature>
<protein>
    <submittedName>
        <fullName evidence="19">Laminin subunit gamma 1</fullName>
    </submittedName>
</protein>
<feature type="disulfide bond" evidence="14">
    <location>
        <begin position="886"/>
        <end position="895"/>
    </location>
</feature>
<feature type="signal peptide" evidence="16">
    <location>
        <begin position="1"/>
        <end position="27"/>
    </location>
</feature>
<dbReference type="SMART" id="SM00180">
    <property type="entry name" value="EGF_Lam"/>
    <property type="match status" value="10"/>
</dbReference>
<feature type="coiled-coil region" evidence="15">
    <location>
        <begin position="1033"/>
        <end position="1081"/>
    </location>
</feature>
<dbReference type="SMART" id="SM00281">
    <property type="entry name" value="LamB"/>
    <property type="match status" value="1"/>
</dbReference>
<feature type="disulfide bond" evidence="14">
    <location>
        <begin position="837"/>
        <end position="846"/>
    </location>
</feature>
<keyword evidence="4" id="KW-0272">Extracellular matrix</keyword>
<dbReference type="GO" id="GO:0005604">
    <property type="term" value="C:basement membrane"/>
    <property type="evidence" value="ECO:0007669"/>
    <property type="project" value="UniProtKB-SubCell"/>
</dbReference>
<dbReference type="SMART" id="SM00136">
    <property type="entry name" value="LamNT"/>
    <property type="match status" value="1"/>
</dbReference>
<dbReference type="Proteomes" id="UP000694400">
    <property type="component" value="Chromosome 8"/>
</dbReference>
<keyword evidence="10 14" id="KW-1015">Disulfide bond</keyword>
<dbReference type="InterPro" id="IPR056863">
    <property type="entry name" value="LMN_ATRN_NET-like_EGF"/>
</dbReference>
<feature type="disulfide bond" evidence="14">
    <location>
        <begin position="363"/>
        <end position="372"/>
    </location>
</feature>
<dbReference type="FunFam" id="2.10.25.10:FF:000163">
    <property type="entry name" value="laminin subunit gamma-1"/>
    <property type="match status" value="1"/>
</dbReference>
<evidence type="ECO:0000313" key="20">
    <source>
        <dbReference type="Proteomes" id="UP000694400"/>
    </source>
</evidence>
<dbReference type="PROSITE" id="PS50027">
    <property type="entry name" value="EGF_LAM_2"/>
    <property type="match status" value="8"/>
</dbReference>
<dbReference type="Gene3D" id="2.60.120.260">
    <property type="entry name" value="Galactose-binding domain-like"/>
    <property type="match status" value="1"/>
</dbReference>
<feature type="disulfide bond" evidence="14">
    <location>
        <begin position="867"/>
        <end position="884"/>
    </location>
</feature>
<dbReference type="PANTHER" id="PTHR10574:SF270">
    <property type="entry name" value="LAMININ SUBUNIT GAMMA-1"/>
    <property type="match status" value="1"/>
</dbReference>
<dbReference type="Pfam" id="PF00052">
    <property type="entry name" value="Laminin_B"/>
    <property type="match status" value="1"/>
</dbReference>
<feature type="domain" description="Laminin EGF-like" evidence="17">
    <location>
        <begin position="438"/>
        <end position="487"/>
    </location>
</feature>
<evidence type="ECO:0000256" key="14">
    <source>
        <dbReference type="PROSITE-ProRule" id="PRU00460"/>
    </source>
</evidence>
<name>A0A8B9TUC6_ANAPL</name>
<evidence type="ECO:0000256" key="7">
    <source>
        <dbReference type="ARBA" id="ARBA00022869"/>
    </source>
</evidence>
<keyword evidence="6" id="KW-0677">Repeat</keyword>
<evidence type="ECO:0000256" key="3">
    <source>
        <dbReference type="ARBA" id="ARBA00022525"/>
    </source>
</evidence>
<dbReference type="FunFam" id="2.10.25.10:FF:000166">
    <property type="entry name" value="laminin subunit gamma-1"/>
    <property type="match status" value="1"/>
</dbReference>
<feature type="domain" description="Laminin EGF-like" evidence="17">
    <location>
        <begin position="865"/>
        <end position="912"/>
    </location>
</feature>
<keyword evidence="7" id="KW-0084">Basement membrane</keyword>
<evidence type="ECO:0000256" key="1">
    <source>
        <dbReference type="ARBA" id="ARBA00002418"/>
    </source>
</evidence>
<feature type="disulfide bond" evidence="14">
    <location>
        <begin position="913"/>
        <end position="925"/>
    </location>
</feature>
<dbReference type="FunFam" id="2.10.25.10:FF:000193">
    <property type="entry name" value="Laminin subunit gamma 1"/>
    <property type="match status" value="1"/>
</dbReference>
<dbReference type="Gene3D" id="2.10.25.10">
    <property type="entry name" value="Laminin"/>
    <property type="match status" value="9"/>
</dbReference>
<dbReference type="GO" id="GO:0007411">
    <property type="term" value="P:axon guidance"/>
    <property type="evidence" value="ECO:0007669"/>
    <property type="project" value="TreeGrafter"/>
</dbReference>
<evidence type="ECO:0000259" key="17">
    <source>
        <dbReference type="PROSITE" id="PS50027"/>
    </source>
</evidence>
<reference evidence="19" key="2">
    <citation type="submission" date="2025-08" db="UniProtKB">
        <authorList>
            <consortium name="Ensembl"/>
        </authorList>
    </citation>
    <scope>IDENTIFICATION</scope>
</reference>
<dbReference type="CDD" id="cd00055">
    <property type="entry name" value="EGF_Lam"/>
    <property type="match status" value="10"/>
</dbReference>
<dbReference type="AlphaFoldDB" id="A0A8B9TUC6"/>
<dbReference type="SUPFAM" id="SSF57196">
    <property type="entry name" value="EGF/Laminin"/>
    <property type="match status" value="10"/>
</dbReference>